<evidence type="ECO:0000256" key="1">
    <source>
        <dbReference type="SAM" id="MobiDB-lite"/>
    </source>
</evidence>
<feature type="region of interest" description="Disordered" evidence="1">
    <location>
        <begin position="51"/>
        <end position="78"/>
    </location>
</feature>
<proteinExistence type="predicted"/>
<sequence length="78" mass="8711">MFSKKLTDALPPHRLIEFELTIKPRVPPSNRPPIRLPKVEQDALQQNVCLSSQSGLTGNNPSTSGKFLDNNQLNFEVP</sequence>
<dbReference type="Proteomes" id="UP000054928">
    <property type="component" value="Unassembled WGS sequence"/>
</dbReference>
<organism evidence="2 3">
    <name type="scientific">Plasmopara halstedii</name>
    <name type="common">Downy mildew of sunflower</name>
    <dbReference type="NCBI Taxonomy" id="4781"/>
    <lineage>
        <taxon>Eukaryota</taxon>
        <taxon>Sar</taxon>
        <taxon>Stramenopiles</taxon>
        <taxon>Oomycota</taxon>
        <taxon>Peronosporomycetes</taxon>
        <taxon>Peronosporales</taxon>
        <taxon>Peronosporaceae</taxon>
        <taxon>Plasmopara</taxon>
    </lineage>
</organism>
<protein>
    <submittedName>
        <fullName evidence="2">Uncharacterized protein</fullName>
    </submittedName>
</protein>
<dbReference type="GeneID" id="36395760"/>
<accession>A0A0P1AT92</accession>
<evidence type="ECO:0000313" key="3">
    <source>
        <dbReference type="Proteomes" id="UP000054928"/>
    </source>
</evidence>
<dbReference type="EMBL" id="CCYD01001204">
    <property type="protein sequence ID" value="CEG44336.1"/>
    <property type="molecule type" value="Genomic_DNA"/>
</dbReference>
<evidence type="ECO:0000313" key="2">
    <source>
        <dbReference type="EMBL" id="CEG44336.1"/>
    </source>
</evidence>
<keyword evidence="3" id="KW-1185">Reference proteome</keyword>
<dbReference type="RefSeq" id="XP_024580705.1">
    <property type="nucleotide sequence ID" value="XM_024730427.1"/>
</dbReference>
<reference evidence="3" key="1">
    <citation type="submission" date="2014-09" db="EMBL/GenBank/DDBJ databases">
        <authorList>
            <person name="Sharma Rahul"/>
            <person name="Thines Marco"/>
        </authorList>
    </citation>
    <scope>NUCLEOTIDE SEQUENCE [LARGE SCALE GENOMIC DNA]</scope>
</reference>
<name>A0A0P1AT92_PLAHL</name>
<dbReference type="AlphaFoldDB" id="A0A0P1AT92"/>